<sequence>MLVASLWSEVEDAVAPVVDAVEAWASALSAIDFVFVVVIVWAIYWIWASVTSTTRLGAVEVAPVEHDAPDLVLTSLLRERLAKGGLTPPPQVPSGAPQANLIAAVESSGHPQAQWMAKALSLVPSPPRPVDYKLAVTVFSAPATAKRNQTFGARYWLQPATTGQAQLETVQGLPSAEAAICRVAAEVVLDMSRNAGHAFPQWSLWTETEAFLTYMKGVYCLRDHHPRDARDAFEAAHAAEPSNLLVRLQLANLSEHAAAGRSQKTQRWGWAPSDRVLVKLARKQAEIARSYLDIGVARSDLVSARYRAGIALGRLAGDCRLLKAEADRRALCEIVGIPVDDDPSPALYELAEDELEAAFLLTARFHVLAHGRRLRHRYEPTGRERLQLRRTIAVARKALAVPQLTPDDETWQTELKVRWWHLGVMRLTAGWNAHYNAGCVFALLHARQLRLEPHQDGVDPIDSDASRALRRRAYEYLGTAIDKAGGELQPGWLAWDDPALRSLRYVNEPEWNVLVRRVSGSSRLEGQPMPQSAQGDPRRRRFQTRCVAGVLAALSLTVLLFDRDELGITLALALPSIIGLLWFLKERRLTAQAGVLDQQSILLRKAEPNPARTPQPAAAVADPGRTSPVS</sequence>
<dbReference type="RefSeq" id="WP_270026024.1">
    <property type="nucleotide sequence ID" value="NZ_JAPDDP010000025.1"/>
</dbReference>
<feature type="transmembrane region" description="Helical" evidence="2">
    <location>
        <begin position="23"/>
        <end position="47"/>
    </location>
</feature>
<dbReference type="EMBL" id="JAPDDP010000025">
    <property type="protein sequence ID" value="MDA0181675.1"/>
    <property type="molecule type" value="Genomic_DNA"/>
</dbReference>
<proteinExistence type="predicted"/>
<feature type="transmembrane region" description="Helical" evidence="2">
    <location>
        <begin position="567"/>
        <end position="584"/>
    </location>
</feature>
<keyword evidence="4" id="KW-1185">Reference proteome</keyword>
<dbReference type="AlphaFoldDB" id="A0A9X3N824"/>
<evidence type="ECO:0000313" key="4">
    <source>
        <dbReference type="Proteomes" id="UP001147653"/>
    </source>
</evidence>
<reference evidence="3" key="1">
    <citation type="submission" date="2022-10" db="EMBL/GenBank/DDBJ databases">
        <title>The WGS of Solirubrobacter phytolaccae KCTC 29190.</title>
        <authorList>
            <person name="Jiang Z."/>
        </authorList>
    </citation>
    <scope>NUCLEOTIDE SEQUENCE</scope>
    <source>
        <strain evidence="3">KCTC 29190</strain>
    </source>
</reference>
<organism evidence="3 4">
    <name type="scientific">Solirubrobacter phytolaccae</name>
    <dbReference type="NCBI Taxonomy" id="1404360"/>
    <lineage>
        <taxon>Bacteria</taxon>
        <taxon>Bacillati</taxon>
        <taxon>Actinomycetota</taxon>
        <taxon>Thermoleophilia</taxon>
        <taxon>Solirubrobacterales</taxon>
        <taxon>Solirubrobacteraceae</taxon>
        <taxon>Solirubrobacter</taxon>
    </lineage>
</organism>
<name>A0A9X3N824_9ACTN</name>
<keyword evidence="2" id="KW-1133">Transmembrane helix</keyword>
<keyword evidence="2" id="KW-0472">Membrane</keyword>
<accession>A0A9X3N824</accession>
<gene>
    <name evidence="3" type="ORF">OJ997_15320</name>
</gene>
<keyword evidence="2" id="KW-0812">Transmembrane</keyword>
<feature type="region of interest" description="Disordered" evidence="1">
    <location>
        <begin position="606"/>
        <end position="630"/>
    </location>
</feature>
<evidence type="ECO:0000256" key="2">
    <source>
        <dbReference type="SAM" id="Phobius"/>
    </source>
</evidence>
<protein>
    <submittedName>
        <fullName evidence="3">Uncharacterized protein</fullName>
    </submittedName>
</protein>
<evidence type="ECO:0000313" key="3">
    <source>
        <dbReference type="EMBL" id="MDA0181675.1"/>
    </source>
</evidence>
<dbReference type="Proteomes" id="UP001147653">
    <property type="component" value="Unassembled WGS sequence"/>
</dbReference>
<evidence type="ECO:0000256" key="1">
    <source>
        <dbReference type="SAM" id="MobiDB-lite"/>
    </source>
</evidence>
<feature type="transmembrane region" description="Helical" evidence="2">
    <location>
        <begin position="542"/>
        <end position="561"/>
    </location>
</feature>
<comment type="caution">
    <text evidence="3">The sequence shown here is derived from an EMBL/GenBank/DDBJ whole genome shotgun (WGS) entry which is preliminary data.</text>
</comment>